<keyword evidence="5" id="KW-0663">Pyridoxal phosphate</keyword>
<evidence type="ECO:0000256" key="3">
    <source>
        <dbReference type="ARBA" id="ARBA00022576"/>
    </source>
</evidence>
<comment type="cofactor">
    <cofactor evidence="1 6">
        <name>pyridoxal 5'-phosphate</name>
        <dbReference type="ChEBI" id="CHEBI:597326"/>
    </cofactor>
</comment>
<keyword evidence="3 6" id="KW-0032">Aminotransferase</keyword>
<sequence length="405" mass="43811">MNTMRRDNAFIINPRLQEIPPSGIRAFFDLAAGNNDIISLGVGEPDFATPEQVRAACIRALDRGETGYTSNSGLPELREEIAGYMQTSFGLRYDPADEILVTVGSSEAVDLALRAFMAPGDEILIPSPGYVAYAPIAYLNGGTLAPVETKVEEGFKLTAEALRRAITPLSKLLIVNFPSNPTGAVMTYEDWLPVAEVVREHDLIVISDEIYAELTYDSKHVSIASLPGMKERTVVISGFSKAFAMTGWRVGYTCGNRELLSAMLKIHQYTAMCAPVPGQIAAAEALRSALPDMERMKACFKERRSLLVEGLRSAGLSCHIPQGAFYAFASIGRTGLGSEEFALRLLQEAGVAVVPGHVFGAGGEGYIRCSYAASTAKLTEALERLDDFMKMSMLHSVAGKNVIVR</sequence>
<dbReference type="SUPFAM" id="SSF53383">
    <property type="entry name" value="PLP-dependent transferases"/>
    <property type="match status" value="1"/>
</dbReference>
<protein>
    <recommendedName>
        <fullName evidence="6">Aminotransferase</fullName>
        <ecNumber evidence="6">2.6.1.-</ecNumber>
    </recommendedName>
</protein>
<dbReference type="PROSITE" id="PS00105">
    <property type="entry name" value="AA_TRANSFER_CLASS_1"/>
    <property type="match status" value="1"/>
</dbReference>
<dbReference type="InterPro" id="IPR004839">
    <property type="entry name" value="Aminotransferase_I/II_large"/>
</dbReference>
<evidence type="ECO:0000256" key="6">
    <source>
        <dbReference type="RuleBase" id="RU000481"/>
    </source>
</evidence>
<gene>
    <name evidence="8" type="ORF">J2Z70_004353</name>
</gene>
<dbReference type="InterPro" id="IPR015424">
    <property type="entry name" value="PyrdxlP-dep_Trfase"/>
</dbReference>
<comment type="caution">
    <text evidence="8">The sequence shown here is derived from an EMBL/GenBank/DDBJ whole genome shotgun (WGS) entry which is preliminary data.</text>
</comment>
<keyword evidence="9" id="KW-1185">Reference proteome</keyword>
<dbReference type="Pfam" id="PF00155">
    <property type="entry name" value="Aminotran_1_2"/>
    <property type="match status" value="1"/>
</dbReference>
<keyword evidence="4 6" id="KW-0808">Transferase</keyword>
<feature type="domain" description="Aminotransferase class I/classII large" evidence="7">
    <location>
        <begin position="36"/>
        <end position="385"/>
    </location>
</feature>
<dbReference type="EMBL" id="JAGGLV010000015">
    <property type="protein sequence ID" value="MBP2114192.1"/>
    <property type="molecule type" value="Genomic_DNA"/>
</dbReference>
<evidence type="ECO:0000259" key="7">
    <source>
        <dbReference type="Pfam" id="PF00155"/>
    </source>
</evidence>
<dbReference type="CDD" id="cd00609">
    <property type="entry name" value="AAT_like"/>
    <property type="match status" value="1"/>
</dbReference>
<evidence type="ECO:0000256" key="4">
    <source>
        <dbReference type="ARBA" id="ARBA00022679"/>
    </source>
</evidence>
<dbReference type="RefSeq" id="WP_209876587.1">
    <property type="nucleotide sequence ID" value="NZ_JAGGLV010000015.1"/>
</dbReference>
<organism evidence="8 9">
    <name type="scientific">Paenibacillus silagei</name>
    <dbReference type="NCBI Taxonomy" id="1670801"/>
    <lineage>
        <taxon>Bacteria</taxon>
        <taxon>Bacillati</taxon>
        <taxon>Bacillota</taxon>
        <taxon>Bacilli</taxon>
        <taxon>Bacillales</taxon>
        <taxon>Paenibacillaceae</taxon>
        <taxon>Paenibacillus</taxon>
    </lineage>
</organism>
<evidence type="ECO:0000256" key="2">
    <source>
        <dbReference type="ARBA" id="ARBA00007441"/>
    </source>
</evidence>
<evidence type="ECO:0000256" key="1">
    <source>
        <dbReference type="ARBA" id="ARBA00001933"/>
    </source>
</evidence>
<reference evidence="8 9" key="1">
    <citation type="submission" date="2021-03" db="EMBL/GenBank/DDBJ databases">
        <title>Genomic Encyclopedia of Type Strains, Phase IV (KMG-IV): sequencing the most valuable type-strain genomes for metagenomic binning, comparative biology and taxonomic classification.</title>
        <authorList>
            <person name="Goeker M."/>
        </authorList>
    </citation>
    <scope>NUCLEOTIDE SEQUENCE [LARGE SCALE GENOMIC DNA]</scope>
    <source>
        <strain evidence="8 9">DSM 101953</strain>
    </source>
</reference>
<dbReference type="GO" id="GO:0008483">
    <property type="term" value="F:transaminase activity"/>
    <property type="evidence" value="ECO:0007669"/>
    <property type="project" value="UniProtKB-KW"/>
</dbReference>
<evidence type="ECO:0000313" key="9">
    <source>
        <dbReference type="Proteomes" id="UP000773462"/>
    </source>
</evidence>
<dbReference type="InterPro" id="IPR004838">
    <property type="entry name" value="NHTrfase_class1_PyrdxlP-BS"/>
</dbReference>
<dbReference type="PANTHER" id="PTHR46383:SF3">
    <property type="entry name" value="ASPARTATE AMINOTRANSFERASE-RELATED"/>
    <property type="match status" value="1"/>
</dbReference>
<dbReference type="Proteomes" id="UP000773462">
    <property type="component" value="Unassembled WGS sequence"/>
</dbReference>
<accession>A0ABS4NY37</accession>
<dbReference type="InterPro" id="IPR015422">
    <property type="entry name" value="PyrdxlP-dep_Trfase_small"/>
</dbReference>
<evidence type="ECO:0000256" key="5">
    <source>
        <dbReference type="ARBA" id="ARBA00022898"/>
    </source>
</evidence>
<dbReference type="PANTHER" id="PTHR46383">
    <property type="entry name" value="ASPARTATE AMINOTRANSFERASE"/>
    <property type="match status" value="1"/>
</dbReference>
<dbReference type="InterPro" id="IPR050596">
    <property type="entry name" value="AspAT/PAT-like"/>
</dbReference>
<dbReference type="Gene3D" id="3.40.640.10">
    <property type="entry name" value="Type I PLP-dependent aspartate aminotransferase-like (Major domain)"/>
    <property type="match status" value="1"/>
</dbReference>
<proteinExistence type="inferred from homology"/>
<dbReference type="EC" id="2.6.1.-" evidence="6"/>
<comment type="similarity">
    <text evidence="2 6">Belongs to the class-I pyridoxal-phosphate-dependent aminotransferase family.</text>
</comment>
<name>A0ABS4NY37_9BACL</name>
<dbReference type="InterPro" id="IPR015421">
    <property type="entry name" value="PyrdxlP-dep_Trfase_major"/>
</dbReference>
<evidence type="ECO:0000313" key="8">
    <source>
        <dbReference type="EMBL" id="MBP2114192.1"/>
    </source>
</evidence>
<dbReference type="Gene3D" id="3.90.1150.10">
    <property type="entry name" value="Aspartate Aminotransferase, domain 1"/>
    <property type="match status" value="1"/>
</dbReference>